<evidence type="ECO:0000313" key="2">
    <source>
        <dbReference type="EMBL" id="DAF46791.1"/>
    </source>
</evidence>
<organism evidence="2">
    <name type="scientific">Siphoviridae sp. ctj0M16</name>
    <dbReference type="NCBI Taxonomy" id="2827918"/>
    <lineage>
        <taxon>Viruses</taxon>
        <taxon>Duplodnaviria</taxon>
        <taxon>Heunggongvirae</taxon>
        <taxon>Uroviricota</taxon>
        <taxon>Caudoviricetes</taxon>
    </lineage>
</organism>
<accession>A0A8S5S7Y2</accession>
<keyword evidence="1" id="KW-0472">Membrane</keyword>
<evidence type="ECO:0000256" key="1">
    <source>
        <dbReference type="SAM" id="Phobius"/>
    </source>
</evidence>
<keyword evidence="1" id="KW-1133">Transmembrane helix</keyword>
<reference evidence="2" key="1">
    <citation type="journal article" date="2021" name="Proc. Natl. Acad. Sci. U.S.A.">
        <title>A Catalog of Tens of Thousands of Viruses from Human Metagenomes Reveals Hidden Associations with Chronic Diseases.</title>
        <authorList>
            <person name="Tisza M.J."/>
            <person name="Buck C.B."/>
        </authorList>
    </citation>
    <scope>NUCLEOTIDE SEQUENCE</scope>
    <source>
        <strain evidence="2">Ctj0M16</strain>
    </source>
</reference>
<name>A0A8S5S7Y2_9CAUD</name>
<sequence length="41" mass="4436">MFNGLAKVIEAMHGLSQPVQFGVLLVTAFIAFCALMAVIFH</sequence>
<protein>
    <submittedName>
        <fullName evidence="2">Uncharacterized protein</fullName>
    </submittedName>
</protein>
<feature type="transmembrane region" description="Helical" evidence="1">
    <location>
        <begin position="20"/>
        <end position="40"/>
    </location>
</feature>
<proteinExistence type="predicted"/>
<keyword evidence="1" id="KW-0812">Transmembrane</keyword>
<dbReference type="EMBL" id="BK032544">
    <property type="protein sequence ID" value="DAF46791.1"/>
    <property type="molecule type" value="Genomic_DNA"/>
</dbReference>